<proteinExistence type="predicted"/>
<dbReference type="EMBL" id="JACHBC010000012">
    <property type="protein sequence ID" value="MBB5563463.1"/>
    <property type="molecule type" value="Genomic_DNA"/>
</dbReference>
<evidence type="ECO:0000313" key="2">
    <source>
        <dbReference type="Proteomes" id="UP000528824"/>
    </source>
</evidence>
<dbReference type="AlphaFoldDB" id="A0A7W8XIF2"/>
<name>A0A7W8XIF2_9HYPH</name>
<gene>
    <name evidence="1" type="ORF">GGI59_005155</name>
</gene>
<dbReference type="Proteomes" id="UP000528824">
    <property type="component" value="Unassembled WGS sequence"/>
</dbReference>
<sequence>MPFRPGRTSTGEKFNVMRIRFFKQTRRFEVYFEMEEKRILDRFFDRRFENGSHEFWLGRFYLTFHIYLREAKVSCPEETTTA</sequence>
<accession>A0A7W8XIF2</accession>
<keyword evidence="2" id="KW-1185">Reference proteome</keyword>
<comment type="caution">
    <text evidence="1">The sequence shown here is derived from an EMBL/GenBank/DDBJ whole genome shotgun (WGS) entry which is preliminary data.</text>
</comment>
<reference evidence="1 2" key="1">
    <citation type="submission" date="2020-08" db="EMBL/GenBank/DDBJ databases">
        <title>Genomic Encyclopedia of Type Strains, Phase IV (KMG-V): Genome sequencing to study the core and pangenomes of soil and plant-associated prokaryotes.</title>
        <authorList>
            <person name="Whitman W."/>
        </authorList>
    </citation>
    <scope>NUCLEOTIDE SEQUENCE [LARGE SCALE GENOMIC DNA]</scope>
    <source>
        <strain evidence="1 2">SEMIA 4034</strain>
    </source>
</reference>
<evidence type="ECO:0000313" key="1">
    <source>
        <dbReference type="EMBL" id="MBB5563463.1"/>
    </source>
</evidence>
<protein>
    <submittedName>
        <fullName evidence="1">Uncharacterized protein</fullName>
    </submittedName>
</protein>
<organism evidence="1 2">
    <name type="scientific">Rhizobium lentis</name>
    <dbReference type="NCBI Taxonomy" id="1138194"/>
    <lineage>
        <taxon>Bacteria</taxon>
        <taxon>Pseudomonadati</taxon>
        <taxon>Pseudomonadota</taxon>
        <taxon>Alphaproteobacteria</taxon>
        <taxon>Hyphomicrobiales</taxon>
        <taxon>Rhizobiaceae</taxon>
        <taxon>Rhizobium/Agrobacterium group</taxon>
        <taxon>Rhizobium</taxon>
    </lineage>
</organism>